<evidence type="ECO:0000313" key="5">
    <source>
        <dbReference type="EMBL" id="NOH17032.1"/>
    </source>
</evidence>
<evidence type="ECO:0000256" key="3">
    <source>
        <dbReference type="ARBA" id="ARBA00023163"/>
    </source>
</evidence>
<feature type="domain" description="HTH hxlR-type" evidence="4">
    <location>
        <begin position="13"/>
        <end position="112"/>
    </location>
</feature>
<protein>
    <submittedName>
        <fullName evidence="5">Helix-turn-helix transcriptional regulator</fullName>
    </submittedName>
</protein>
<organism evidence="5 6">
    <name type="scientific">Clostridium cochlearium</name>
    <dbReference type="NCBI Taxonomy" id="1494"/>
    <lineage>
        <taxon>Bacteria</taxon>
        <taxon>Bacillati</taxon>
        <taxon>Bacillota</taxon>
        <taxon>Clostridia</taxon>
        <taxon>Eubacteriales</taxon>
        <taxon>Clostridiaceae</taxon>
        <taxon>Clostridium</taxon>
    </lineage>
</organism>
<gene>
    <name evidence="5" type="ORF">HMJ28_11705</name>
</gene>
<dbReference type="RefSeq" id="WP_171303949.1">
    <property type="nucleotide sequence ID" value="NZ_JABFIF010000032.1"/>
</dbReference>
<dbReference type="GO" id="GO:0003677">
    <property type="term" value="F:DNA binding"/>
    <property type="evidence" value="ECO:0007669"/>
    <property type="project" value="UniProtKB-KW"/>
</dbReference>
<keyword evidence="3" id="KW-0804">Transcription</keyword>
<evidence type="ECO:0000256" key="2">
    <source>
        <dbReference type="ARBA" id="ARBA00023125"/>
    </source>
</evidence>
<dbReference type="PANTHER" id="PTHR33204">
    <property type="entry name" value="TRANSCRIPTIONAL REGULATOR, MARR FAMILY"/>
    <property type="match status" value="1"/>
</dbReference>
<dbReference type="InterPro" id="IPR036388">
    <property type="entry name" value="WH-like_DNA-bd_sf"/>
</dbReference>
<keyword evidence="1" id="KW-0805">Transcription regulation</keyword>
<dbReference type="PANTHER" id="PTHR33204:SF29">
    <property type="entry name" value="TRANSCRIPTIONAL REGULATOR"/>
    <property type="match status" value="1"/>
</dbReference>
<accession>A0A7Y3Y018</accession>
<dbReference type="SUPFAM" id="SSF46785">
    <property type="entry name" value="Winged helix' DNA-binding domain"/>
    <property type="match status" value="1"/>
</dbReference>
<keyword evidence="2" id="KW-0238">DNA-binding</keyword>
<dbReference type="InterPro" id="IPR002577">
    <property type="entry name" value="HTH_HxlR"/>
</dbReference>
<dbReference type="Pfam" id="PF01638">
    <property type="entry name" value="HxlR"/>
    <property type="match status" value="1"/>
</dbReference>
<dbReference type="InterPro" id="IPR036390">
    <property type="entry name" value="WH_DNA-bd_sf"/>
</dbReference>
<dbReference type="EMBL" id="JABFIF010000032">
    <property type="protein sequence ID" value="NOH17032.1"/>
    <property type="molecule type" value="Genomic_DNA"/>
</dbReference>
<evidence type="ECO:0000256" key="1">
    <source>
        <dbReference type="ARBA" id="ARBA00023015"/>
    </source>
</evidence>
<dbReference type="AlphaFoldDB" id="A0A7Y3Y018"/>
<evidence type="ECO:0000259" key="4">
    <source>
        <dbReference type="PROSITE" id="PS51118"/>
    </source>
</evidence>
<evidence type="ECO:0000313" key="6">
    <source>
        <dbReference type="Proteomes" id="UP000528432"/>
    </source>
</evidence>
<proteinExistence type="predicted"/>
<reference evidence="5 6" key="1">
    <citation type="submission" date="2020-05" db="EMBL/GenBank/DDBJ databases">
        <title>Draft genome sequence of Clostridium cochlearium strain AGROS13 isolated from a sheep dairy farm in New Zealand.</title>
        <authorList>
            <person name="Gupta T.B."/>
            <person name="Jauregui R."/>
            <person name="Risson A.N."/>
            <person name="Brightwell G."/>
            <person name="Maclean P."/>
        </authorList>
    </citation>
    <scope>NUCLEOTIDE SEQUENCE [LARGE SCALE GENOMIC DNA]</scope>
    <source>
        <strain evidence="5 6">AGROS13</strain>
    </source>
</reference>
<comment type="caution">
    <text evidence="5">The sequence shown here is derived from an EMBL/GenBank/DDBJ whole genome shotgun (WGS) entry which is preliminary data.</text>
</comment>
<dbReference type="PROSITE" id="PS51118">
    <property type="entry name" value="HTH_HXLR"/>
    <property type="match status" value="1"/>
</dbReference>
<dbReference type="Gene3D" id="1.10.10.10">
    <property type="entry name" value="Winged helix-like DNA-binding domain superfamily/Winged helix DNA-binding domain"/>
    <property type="match status" value="1"/>
</dbReference>
<sequence>MIIENDTNKKYRCPVEYTLEIIGGKWKPLILWSLTCDKVKRYGEIKKTINGITHKMLSQQLKDLEENGLVHRKQYNQVPPKVEYSLTKKGMTIIPILDAMCHWGENNMRDQGKHVK</sequence>
<name>A0A7Y3Y018_CLOCO</name>
<dbReference type="Proteomes" id="UP000528432">
    <property type="component" value="Unassembled WGS sequence"/>
</dbReference>